<dbReference type="SUPFAM" id="SSF102114">
    <property type="entry name" value="Radical SAM enzymes"/>
    <property type="match status" value="1"/>
</dbReference>
<keyword evidence="7 14" id="KW-0808">Transferase</keyword>
<keyword evidence="6 14" id="KW-0489">Methyltransferase</keyword>
<dbReference type="InterPro" id="IPR058240">
    <property type="entry name" value="rSAM_sf"/>
</dbReference>
<keyword evidence="3 14" id="KW-0004">4Fe-4S</keyword>
<feature type="binding site" evidence="14">
    <location>
        <position position="129"/>
    </location>
    <ligand>
        <name>[4Fe-4S] cluster</name>
        <dbReference type="ChEBI" id="CHEBI:49883"/>
        <note>4Fe-4S-S-AdoMet</note>
    </ligand>
</feature>
<dbReference type="InterPro" id="IPR040072">
    <property type="entry name" value="Methyltransferase_A"/>
</dbReference>
<keyword evidence="4 14" id="KW-0963">Cytoplasm</keyword>
<evidence type="ECO:0000256" key="1">
    <source>
        <dbReference type="ARBA" id="ARBA00004496"/>
    </source>
</evidence>
<keyword evidence="10 14" id="KW-0479">Metal-binding</keyword>
<feature type="binding site" evidence="14">
    <location>
        <begin position="170"/>
        <end position="171"/>
    </location>
    <ligand>
        <name>S-adenosyl-L-methionine</name>
        <dbReference type="ChEBI" id="CHEBI:59789"/>
    </ligand>
</feature>
<dbReference type="CDD" id="cd01335">
    <property type="entry name" value="Radical_SAM"/>
    <property type="match status" value="1"/>
</dbReference>
<dbReference type="Gene3D" id="3.20.20.70">
    <property type="entry name" value="Aldolase class I"/>
    <property type="match status" value="1"/>
</dbReference>
<evidence type="ECO:0000256" key="12">
    <source>
        <dbReference type="ARBA" id="ARBA00023014"/>
    </source>
</evidence>
<feature type="active site" description="Proton acceptor" evidence="14">
    <location>
        <position position="102"/>
    </location>
</feature>
<dbReference type="GO" id="GO:0046872">
    <property type="term" value="F:metal ion binding"/>
    <property type="evidence" value="ECO:0007669"/>
    <property type="project" value="UniProtKB-KW"/>
</dbReference>
<dbReference type="NCBIfam" id="TIGR00048">
    <property type="entry name" value="rRNA_mod_RlmN"/>
    <property type="match status" value="1"/>
</dbReference>
<feature type="domain" description="Radical SAM core" evidence="15">
    <location>
        <begin position="108"/>
        <end position="337"/>
    </location>
</feature>
<dbReference type="PANTHER" id="PTHR30544">
    <property type="entry name" value="23S RRNA METHYLTRANSFERASE"/>
    <property type="match status" value="1"/>
</dbReference>
<gene>
    <name evidence="14" type="primary">rlmN</name>
    <name evidence="16" type="ordered locus">Desti_1126</name>
</gene>
<dbReference type="InterPro" id="IPR007197">
    <property type="entry name" value="rSAM"/>
</dbReference>
<evidence type="ECO:0000256" key="3">
    <source>
        <dbReference type="ARBA" id="ARBA00022485"/>
    </source>
</evidence>
<dbReference type="InterPro" id="IPR027492">
    <property type="entry name" value="RNA_MTrfase_RlmN"/>
</dbReference>
<keyword evidence="8 14" id="KW-0949">S-adenosyl-L-methionine</keyword>
<evidence type="ECO:0000256" key="9">
    <source>
        <dbReference type="ARBA" id="ARBA00022694"/>
    </source>
</evidence>
<evidence type="ECO:0000313" key="16">
    <source>
        <dbReference type="EMBL" id="AFM23840.1"/>
    </source>
</evidence>
<dbReference type="GO" id="GO:0019843">
    <property type="term" value="F:rRNA binding"/>
    <property type="evidence" value="ECO:0007669"/>
    <property type="project" value="UniProtKB-UniRule"/>
</dbReference>
<dbReference type="GO" id="GO:0005737">
    <property type="term" value="C:cytoplasm"/>
    <property type="evidence" value="ECO:0007669"/>
    <property type="project" value="UniProtKB-SubCell"/>
</dbReference>
<evidence type="ECO:0000256" key="13">
    <source>
        <dbReference type="ARBA" id="ARBA00023157"/>
    </source>
</evidence>
<sequence length="354" mass="39406">MSVSHKSQPETCVPDLVGMPHSEMEDFFRGLGKERYRAAQVMKWIHQDLSDSFAGMTNLSKRLRDELNERAGLCIPTLIDMQCSEDGTTKFLLGLEDGLRVETVLIPSEDHDTLCVSTQVGCAMGCRICRTGSMGFVRNLTAGEIVSQLLTVRRRLPSSRITNIVFMGMGEPLANFDQTVKALNILSHPNGPQVSWRRITVSTVGLVPRITELGNRVRAKLAVSLNAVTDEQRDQIMPINKKYPIGTLMETLRKYPVTRGDRITIEYVLIRGLNDSDADARQLVRLLNPIRAKVNLIPLNDEATGDLESPLPERVLKFQDILLNRSLMAIVRKSRGRDVLAACGQLASRGTELP</sequence>
<keyword evidence="5 14" id="KW-0698">rRNA processing</keyword>
<comment type="similarity">
    <text evidence="2 14">Belongs to the radical SAM superfamily. RlmN family.</text>
</comment>
<dbReference type="SFLD" id="SFLDS00029">
    <property type="entry name" value="Radical_SAM"/>
    <property type="match status" value="1"/>
</dbReference>
<dbReference type="InterPro" id="IPR004383">
    <property type="entry name" value="rRNA_lsu_MTrfase_RlmN/Cfr"/>
</dbReference>
<evidence type="ECO:0000256" key="4">
    <source>
        <dbReference type="ARBA" id="ARBA00022490"/>
    </source>
</evidence>
<dbReference type="GO" id="GO:0051539">
    <property type="term" value="F:4 iron, 4 sulfur cluster binding"/>
    <property type="evidence" value="ECO:0007669"/>
    <property type="project" value="UniProtKB-UniRule"/>
</dbReference>
<keyword evidence="11 14" id="KW-0408">Iron</keyword>
<accession>I4C2P9</accession>
<comment type="miscellaneous">
    <text evidence="14">Reaction proceeds by a ping-pong mechanism involving intermediate methylation of a conserved cysteine residue.</text>
</comment>
<dbReference type="GO" id="GO:0070475">
    <property type="term" value="P:rRNA base methylation"/>
    <property type="evidence" value="ECO:0007669"/>
    <property type="project" value="UniProtKB-UniRule"/>
</dbReference>
<dbReference type="AlphaFoldDB" id="I4C2P9"/>
<dbReference type="STRING" id="706587.Desti_1126"/>
<evidence type="ECO:0000256" key="5">
    <source>
        <dbReference type="ARBA" id="ARBA00022552"/>
    </source>
</evidence>
<dbReference type="InterPro" id="IPR048641">
    <property type="entry name" value="RlmN_N"/>
</dbReference>
<dbReference type="PATRIC" id="fig|706587.4.peg.1287"/>
<dbReference type="HAMAP" id="MF_01849">
    <property type="entry name" value="RNA_methyltr_RlmN"/>
    <property type="match status" value="1"/>
</dbReference>
<evidence type="ECO:0000256" key="14">
    <source>
        <dbReference type="HAMAP-Rule" id="MF_01849"/>
    </source>
</evidence>
<dbReference type="PIRSF" id="PIRSF006004">
    <property type="entry name" value="CHP00048"/>
    <property type="match status" value="1"/>
</dbReference>
<dbReference type="RefSeq" id="WP_014808993.1">
    <property type="nucleotide sequence ID" value="NC_018025.1"/>
</dbReference>
<name>I4C2P9_DESTA</name>
<feature type="binding site" evidence="14">
    <location>
        <position position="300"/>
    </location>
    <ligand>
        <name>S-adenosyl-L-methionine</name>
        <dbReference type="ChEBI" id="CHEBI:59789"/>
    </ligand>
</feature>
<dbReference type="GO" id="GO:0070040">
    <property type="term" value="F:rRNA (adenine(2503)-C2-)-methyltransferase activity"/>
    <property type="evidence" value="ECO:0007669"/>
    <property type="project" value="UniProtKB-UniRule"/>
</dbReference>
<feature type="binding site" evidence="14">
    <location>
        <position position="122"/>
    </location>
    <ligand>
        <name>[4Fe-4S] cluster</name>
        <dbReference type="ChEBI" id="CHEBI:49883"/>
        <note>4Fe-4S-S-AdoMet</note>
    </ligand>
</feature>
<organism evidence="16 17">
    <name type="scientific">Desulfomonile tiedjei (strain ATCC 49306 / DSM 6799 / DCB-1)</name>
    <dbReference type="NCBI Taxonomy" id="706587"/>
    <lineage>
        <taxon>Bacteria</taxon>
        <taxon>Pseudomonadati</taxon>
        <taxon>Thermodesulfobacteriota</taxon>
        <taxon>Desulfomonilia</taxon>
        <taxon>Desulfomonilales</taxon>
        <taxon>Desulfomonilaceae</taxon>
        <taxon>Desulfomonile</taxon>
    </lineage>
</organism>
<feature type="binding site" evidence="14">
    <location>
        <position position="126"/>
    </location>
    <ligand>
        <name>[4Fe-4S] cluster</name>
        <dbReference type="ChEBI" id="CHEBI:49883"/>
        <note>4Fe-4S-S-AdoMet</note>
    </ligand>
</feature>
<dbReference type="PANTHER" id="PTHR30544:SF5">
    <property type="entry name" value="RADICAL SAM CORE DOMAIN-CONTAINING PROTEIN"/>
    <property type="match status" value="1"/>
</dbReference>
<dbReference type="SFLD" id="SFLDF00275">
    <property type="entry name" value="adenosine_C2_methyltransferase"/>
    <property type="match status" value="1"/>
</dbReference>
<dbReference type="EC" id="2.1.1.192" evidence="14"/>
<dbReference type="Proteomes" id="UP000006055">
    <property type="component" value="Chromosome"/>
</dbReference>
<dbReference type="Pfam" id="PF21016">
    <property type="entry name" value="RlmN_N"/>
    <property type="match status" value="1"/>
</dbReference>
<dbReference type="HOGENOM" id="CLU_029101_2_0_7"/>
<feature type="binding site" evidence="14">
    <location>
        <begin position="224"/>
        <end position="226"/>
    </location>
    <ligand>
        <name>S-adenosyl-L-methionine</name>
        <dbReference type="ChEBI" id="CHEBI:59789"/>
    </ligand>
</feature>
<comment type="function">
    <text evidence="14">Specifically methylates position 2 of adenine 2503 in 23S rRNA and position 2 of adenine 37 in tRNAs.</text>
</comment>
<dbReference type="Gene3D" id="1.10.150.530">
    <property type="match status" value="1"/>
</dbReference>
<evidence type="ECO:0000259" key="15">
    <source>
        <dbReference type="PROSITE" id="PS51918"/>
    </source>
</evidence>
<dbReference type="FunFam" id="3.20.20.70:FF:000014">
    <property type="entry name" value="Probable dual-specificity RNA methyltransferase RlmN"/>
    <property type="match status" value="1"/>
</dbReference>
<dbReference type="GO" id="GO:0030488">
    <property type="term" value="P:tRNA methylation"/>
    <property type="evidence" value="ECO:0007669"/>
    <property type="project" value="UniProtKB-UniRule"/>
</dbReference>
<comment type="cofactor">
    <cofactor evidence="14">
        <name>[4Fe-4S] cluster</name>
        <dbReference type="ChEBI" id="CHEBI:49883"/>
    </cofactor>
    <text evidence="14">Binds 1 [4Fe-4S] cluster. The cluster is coordinated with 3 cysteines and an exchangeable S-adenosyl-L-methionine.</text>
</comment>
<protein>
    <recommendedName>
        <fullName evidence="14">Probable dual-specificity RNA methyltransferase RlmN</fullName>
        <ecNumber evidence="14">2.1.1.192</ecNumber>
    </recommendedName>
    <alternativeName>
        <fullName evidence="14">23S rRNA (adenine(2503)-C(2))-methyltransferase</fullName>
    </alternativeName>
    <alternativeName>
        <fullName evidence="14">23S rRNA m2A2503 methyltransferase</fullName>
    </alternativeName>
    <alternativeName>
        <fullName evidence="14">Ribosomal RNA large subunit methyltransferase N</fullName>
    </alternativeName>
    <alternativeName>
        <fullName evidence="14">tRNA (adenine(37)-C(2))-methyltransferase</fullName>
    </alternativeName>
    <alternativeName>
        <fullName evidence="14">tRNA m2A37 methyltransferase</fullName>
    </alternativeName>
</protein>
<dbReference type="eggNOG" id="COG0820">
    <property type="taxonomic scope" value="Bacteria"/>
</dbReference>
<evidence type="ECO:0000256" key="6">
    <source>
        <dbReference type="ARBA" id="ARBA00022603"/>
    </source>
</evidence>
<dbReference type="KEGG" id="dti:Desti_1126"/>
<keyword evidence="9 14" id="KW-0819">tRNA processing</keyword>
<keyword evidence="13 14" id="KW-1015">Disulfide bond</keyword>
<dbReference type="PROSITE" id="PS51918">
    <property type="entry name" value="RADICAL_SAM"/>
    <property type="match status" value="1"/>
</dbReference>
<comment type="catalytic activity">
    <reaction evidence="14">
        <text>adenosine(2503) in 23S rRNA + 2 reduced [2Fe-2S]-[ferredoxin] + 2 S-adenosyl-L-methionine = 2-methyladenosine(2503) in 23S rRNA + 5'-deoxyadenosine + L-methionine + 2 oxidized [2Fe-2S]-[ferredoxin] + S-adenosyl-L-homocysteine</text>
        <dbReference type="Rhea" id="RHEA:42916"/>
        <dbReference type="Rhea" id="RHEA-COMP:10000"/>
        <dbReference type="Rhea" id="RHEA-COMP:10001"/>
        <dbReference type="Rhea" id="RHEA-COMP:10152"/>
        <dbReference type="Rhea" id="RHEA-COMP:10282"/>
        <dbReference type="ChEBI" id="CHEBI:17319"/>
        <dbReference type="ChEBI" id="CHEBI:33737"/>
        <dbReference type="ChEBI" id="CHEBI:33738"/>
        <dbReference type="ChEBI" id="CHEBI:57844"/>
        <dbReference type="ChEBI" id="CHEBI:57856"/>
        <dbReference type="ChEBI" id="CHEBI:59789"/>
        <dbReference type="ChEBI" id="CHEBI:74411"/>
        <dbReference type="ChEBI" id="CHEBI:74497"/>
        <dbReference type="EC" id="2.1.1.192"/>
    </reaction>
</comment>
<keyword evidence="17" id="KW-1185">Reference proteome</keyword>
<evidence type="ECO:0000256" key="10">
    <source>
        <dbReference type="ARBA" id="ARBA00022723"/>
    </source>
</evidence>
<dbReference type="Pfam" id="PF04055">
    <property type="entry name" value="Radical_SAM"/>
    <property type="match status" value="1"/>
</dbReference>
<proteinExistence type="inferred from homology"/>
<dbReference type="InterPro" id="IPR013785">
    <property type="entry name" value="Aldolase_TIM"/>
</dbReference>
<comment type="caution">
    <text evidence="14">Lacks conserved residue(s) required for the propagation of feature annotation.</text>
</comment>
<evidence type="ECO:0000256" key="8">
    <source>
        <dbReference type="ARBA" id="ARBA00022691"/>
    </source>
</evidence>
<comment type="subcellular location">
    <subcellularLocation>
        <location evidence="1 14">Cytoplasm</location>
    </subcellularLocation>
</comment>
<dbReference type="GO" id="GO:0002935">
    <property type="term" value="F:tRNA (adenine(37)-C2)-methyltransferase activity"/>
    <property type="evidence" value="ECO:0007669"/>
    <property type="project" value="UniProtKB-UniRule"/>
</dbReference>
<feature type="binding site" evidence="14">
    <location>
        <position position="202"/>
    </location>
    <ligand>
        <name>S-adenosyl-L-methionine</name>
        <dbReference type="ChEBI" id="CHEBI:59789"/>
    </ligand>
</feature>
<comment type="catalytic activity">
    <reaction evidence="14">
        <text>adenosine(37) in tRNA + 2 reduced [2Fe-2S]-[ferredoxin] + 2 S-adenosyl-L-methionine = 2-methyladenosine(37) in tRNA + 5'-deoxyadenosine + L-methionine + 2 oxidized [2Fe-2S]-[ferredoxin] + S-adenosyl-L-homocysteine</text>
        <dbReference type="Rhea" id="RHEA:43332"/>
        <dbReference type="Rhea" id="RHEA-COMP:10000"/>
        <dbReference type="Rhea" id="RHEA-COMP:10001"/>
        <dbReference type="Rhea" id="RHEA-COMP:10162"/>
        <dbReference type="Rhea" id="RHEA-COMP:10485"/>
        <dbReference type="ChEBI" id="CHEBI:17319"/>
        <dbReference type="ChEBI" id="CHEBI:33737"/>
        <dbReference type="ChEBI" id="CHEBI:33738"/>
        <dbReference type="ChEBI" id="CHEBI:57844"/>
        <dbReference type="ChEBI" id="CHEBI:57856"/>
        <dbReference type="ChEBI" id="CHEBI:59789"/>
        <dbReference type="ChEBI" id="CHEBI:74411"/>
        <dbReference type="ChEBI" id="CHEBI:74497"/>
        <dbReference type="EC" id="2.1.1.192"/>
    </reaction>
</comment>
<dbReference type="GO" id="GO:0000049">
    <property type="term" value="F:tRNA binding"/>
    <property type="evidence" value="ECO:0007669"/>
    <property type="project" value="UniProtKB-UniRule"/>
</dbReference>
<evidence type="ECO:0000256" key="2">
    <source>
        <dbReference type="ARBA" id="ARBA00007544"/>
    </source>
</evidence>
<dbReference type="EMBL" id="CP003360">
    <property type="protein sequence ID" value="AFM23840.1"/>
    <property type="molecule type" value="Genomic_DNA"/>
</dbReference>
<evidence type="ECO:0000313" key="17">
    <source>
        <dbReference type="Proteomes" id="UP000006055"/>
    </source>
</evidence>
<evidence type="ECO:0000256" key="11">
    <source>
        <dbReference type="ARBA" id="ARBA00023004"/>
    </source>
</evidence>
<feature type="active site" description="S-methylcysteine intermediate" evidence="14">
    <location>
        <position position="343"/>
    </location>
</feature>
<keyword evidence="12 14" id="KW-0411">Iron-sulfur</keyword>
<reference evidence="17" key="1">
    <citation type="submission" date="2012-06" db="EMBL/GenBank/DDBJ databases">
        <title>Complete sequence of chromosome of Desulfomonile tiedjei DSM 6799.</title>
        <authorList>
            <person name="Lucas S."/>
            <person name="Copeland A."/>
            <person name="Lapidus A."/>
            <person name="Glavina del Rio T."/>
            <person name="Dalin E."/>
            <person name="Tice H."/>
            <person name="Bruce D."/>
            <person name="Goodwin L."/>
            <person name="Pitluck S."/>
            <person name="Peters L."/>
            <person name="Ovchinnikova G."/>
            <person name="Zeytun A."/>
            <person name="Lu M."/>
            <person name="Kyrpides N."/>
            <person name="Mavromatis K."/>
            <person name="Ivanova N."/>
            <person name="Brettin T."/>
            <person name="Detter J.C."/>
            <person name="Han C."/>
            <person name="Larimer F."/>
            <person name="Land M."/>
            <person name="Hauser L."/>
            <person name="Markowitz V."/>
            <person name="Cheng J.-F."/>
            <person name="Hugenholtz P."/>
            <person name="Woyke T."/>
            <person name="Wu D."/>
            <person name="Spring S."/>
            <person name="Schroeder M."/>
            <person name="Brambilla E."/>
            <person name="Klenk H.-P."/>
            <person name="Eisen J.A."/>
        </authorList>
    </citation>
    <scope>NUCLEOTIDE SEQUENCE [LARGE SCALE GENOMIC DNA]</scope>
    <source>
        <strain evidence="17">ATCC 49306 / DSM 6799 / DCB-1</strain>
    </source>
</reference>
<dbReference type="SFLD" id="SFLDG01062">
    <property type="entry name" value="methyltransferase_(Class_A)"/>
    <property type="match status" value="1"/>
</dbReference>
<evidence type="ECO:0000256" key="7">
    <source>
        <dbReference type="ARBA" id="ARBA00022679"/>
    </source>
</evidence>